<dbReference type="PANTHER" id="PTHR44591:SF3">
    <property type="entry name" value="RESPONSE REGULATORY DOMAIN-CONTAINING PROTEIN"/>
    <property type="match status" value="1"/>
</dbReference>
<keyword evidence="1 4" id="KW-0597">Phosphoprotein</keyword>
<dbReference type="EMBL" id="LAJG01000022">
    <property type="protein sequence ID" value="KKB78205.1"/>
    <property type="molecule type" value="Genomic_DNA"/>
</dbReference>
<gene>
    <name evidence="6" type="ORF">VW35_11095</name>
</gene>
<accession>A0A0F5L7J4</accession>
<evidence type="ECO:0000256" key="4">
    <source>
        <dbReference type="PROSITE-ProRule" id="PRU00169"/>
    </source>
</evidence>
<dbReference type="Pfam" id="PF00072">
    <property type="entry name" value="Response_reg"/>
    <property type="match status" value="1"/>
</dbReference>
<dbReference type="SMART" id="SM00448">
    <property type="entry name" value="REC"/>
    <property type="match status" value="1"/>
</dbReference>
<dbReference type="CDD" id="cd00156">
    <property type="entry name" value="REC"/>
    <property type="match status" value="1"/>
</dbReference>
<evidence type="ECO:0000256" key="3">
    <source>
        <dbReference type="ARBA" id="ARBA00023163"/>
    </source>
</evidence>
<comment type="caution">
    <text evidence="6">The sequence shown here is derived from an EMBL/GenBank/DDBJ whole genome shotgun (WGS) entry which is preliminary data.</text>
</comment>
<name>A0A0F5L7J4_9HYPH</name>
<proteinExistence type="predicted"/>
<keyword evidence="2" id="KW-0805">Transcription regulation</keyword>
<dbReference type="AlphaFoldDB" id="A0A0F5L7J4"/>
<dbReference type="Proteomes" id="UP000033514">
    <property type="component" value="Unassembled WGS sequence"/>
</dbReference>
<dbReference type="OrthoDB" id="7210814at2"/>
<feature type="domain" description="Response regulatory" evidence="5">
    <location>
        <begin position="5"/>
        <end position="117"/>
    </location>
</feature>
<evidence type="ECO:0000256" key="1">
    <source>
        <dbReference type="ARBA" id="ARBA00022553"/>
    </source>
</evidence>
<keyword evidence="7" id="KW-1185">Reference proteome</keyword>
<dbReference type="Gene3D" id="3.40.50.2300">
    <property type="match status" value="1"/>
</dbReference>
<feature type="modified residue" description="4-aspartylphosphate" evidence="4">
    <location>
        <position position="54"/>
    </location>
</feature>
<dbReference type="InterPro" id="IPR001789">
    <property type="entry name" value="Sig_transdc_resp-reg_receiver"/>
</dbReference>
<evidence type="ECO:0000313" key="7">
    <source>
        <dbReference type="Proteomes" id="UP000033514"/>
    </source>
</evidence>
<dbReference type="PATRIC" id="fig|361041.3.peg.1586"/>
<dbReference type="InterPro" id="IPR050595">
    <property type="entry name" value="Bact_response_regulator"/>
</dbReference>
<dbReference type="STRING" id="361041.VW35_11095"/>
<sequence length="139" mass="14979">MDKQRILVVDDELLIAVFLEETLLDAGYDVTIATGGEGALRAIAAQRCDAIITDIRMPGMNGWDLANRARLDNEHLPVIYVSGDSASDWVSRGVSGSVMIAKPFEGKTLVDALADLLSRVSVDSFPMHKRHAEGLAAQA</sequence>
<dbReference type="SUPFAM" id="SSF52172">
    <property type="entry name" value="CheY-like"/>
    <property type="match status" value="1"/>
</dbReference>
<evidence type="ECO:0000259" key="5">
    <source>
        <dbReference type="PROSITE" id="PS50110"/>
    </source>
</evidence>
<dbReference type="GO" id="GO:0000160">
    <property type="term" value="P:phosphorelay signal transduction system"/>
    <property type="evidence" value="ECO:0007669"/>
    <property type="project" value="InterPro"/>
</dbReference>
<protein>
    <recommendedName>
        <fullName evidence="5">Response regulatory domain-containing protein</fullName>
    </recommendedName>
</protein>
<reference evidence="6 7" key="1">
    <citation type="submission" date="2015-03" db="EMBL/GenBank/DDBJ databases">
        <authorList>
            <person name="Hassan Y.I."/>
            <person name="Lepp D."/>
            <person name="Zhou T."/>
        </authorList>
    </citation>
    <scope>NUCLEOTIDE SEQUENCE [LARGE SCALE GENOMIC DNA]</scope>
    <source>
        <strain evidence="6 7">GH2-10</strain>
    </source>
</reference>
<dbReference type="RefSeq" id="WP_046143140.1">
    <property type="nucleotide sequence ID" value="NZ_LAJG01000022.1"/>
</dbReference>
<evidence type="ECO:0000256" key="2">
    <source>
        <dbReference type="ARBA" id="ARBA00023015"/>
    </source>
</evidence>
<dbReference type="InterPro" id="IPR011006">
    <property type="entry name" value="CheY-like_superfamily"/>
</dbReference>
<keyword evidence="3" id="KW-0804">Transcription</keyword>
<organism evidence="6 7">
    <name type="scientific">Devosia soli</name>
    <dbReference type="NCBI Taxonomy" id="361041"/>
    <lineage>
        <taxon>Bacteria</taxon>
        <taxon>Pseudomonadati</taxon>
        <taxon>Pseudomonadota</taxon>
        <taxon>Alphaproteobacteria</taxon>
        <taxon>Hyphomicrobiales</taxon>
        <taxon>Devosiaceae</taxon>
        <taxon>Devosia</taxon>
    </lineage>
</organism>
<dbReference type="PANTHER" id="PTHR44591">
    <property type="entry name" value="STRESS RESPONSE REGULATOR PROTEIN 1"/>
    <property type="match status" value="1"/>
</dbReference>
<dbReference type="PROSITE" id="PS50110">
    <property type="entry name" value="RESPONSE_REGULATORY"/>
    <property type="match status" value="1"/>
</dbReference>
<evidence type="ECO:0000313" key="6">
    <source>
        <dbReference type="EMBL" id="KKB78205.1"/>
    </source>
</evidence>